<protein>
    <submittedName>
        <fullName evidence="3">Uncharacterized protein</fullName>
    </submittedName>
</protein>
<evidence type="ECO:0000256" key="2">
    <source>
        <dbReference type="SAM" id="MobiDB-lite"/>
    </source>
</evidence>
<accession>A0A8S1ILR1</accession>
<feature type="compositionally biased region" description="Acidic residues" evidence="2">
    <location>
        <begin position="233"/>
        <end position="244"/>
    </location>
</feature>
<dbReference type="Proteomes" id="UP000708148">
    <property type="component" value="Unassembled WGS sequence"/>
</dbReference>
<evidence type="ECO:0000256" key="1">
    <source>
        <dbReference type="SAM" id="Coils"/>
    </source>
</evidence>
<reference evidence="3" key="1">
    <citation type="submission" date="2020-12" db="EMBL/GenBank/DDBJ databases">
        <authorList>
            <person name="Iha C."/>
        </authorList>
    </citation>
    <scope>NUCLEOTIDE SEQUENCE</scope>
</reference>
<evidence type="ECO:0000313" key="4">
    <source>
        <dbReference type="Proteomes" id="UP000708148"/>
    </source>
</evidence>
<organism evidence="3 4">
    <name type="scientific">Ostreobium quekettii</name>
    <dbReference type="NCBI Taxonomy" id="121088"/>
    <lineage>
        <taxon>Eukaryota</taxon>
        <taxon>Viridiplantae</taxon>
        <taxon>Chlorophyta</taxon>
        <taxon>core chlorophytes</taxon>
        <taxon>Ulvophyceae</taxon>
        <taxon>TCBD clade</taxon>
        <taxon>Bryopsidales</taxon>
        <taxon>Ostreobineae</taxon>
        <taxon>Ostreobiaceae</taxon>
        <taxon>Ostreobium</taxon>
    </lineage>
</organism>
<name>A0A8S1ILR1_9CHLO</name>
<keyword evidence="4" id="KW-1185">Reference proteome</keyword>
<sequence length="257" mass="28455">MPSKMRLSDGGPAFSMATVMDIKNLLMQDVRLQRRFAGSRADTLLKEIHRLEDEDKELENLVENLHKEVKQIADAASRLQDMADKEDMEARAKREKLKNCLEQLVKDHADILSDPDSFAEGYNKRLKEIGNIVDASKSPSGCLIDLEESAMPSIGTTNQTSPLSKLNRAHRRKLLVQVELDRIEEELKIEIERSAVSEPASHPVFGSDDDEDDVDLRVNDDGSLQSRVSDGEGASENDLLDDGGDSACRLGGEGPRG</sequence>
<evidence type="ECO:0000313" key="3">
    <source>
        <dbReference type="EMBL" id="CAD7695190.1"/>
    </source>
</evidence>
<gene>
    <name evidence="3" type="ORF">OSTQU699_LOCUS551</name>
</gene>
<dbReference type="OrthoDB" id="10497408at2759"/>
<comment type="caution">
    <text evidence="3">The sequence shown here is derived from an EMBL/GenBank/DDBJ whole genome shotgun (WGS) entry which is preliminary data.</text>
</comment>
<proteinExistence type="predicted"/>
<feature type="coiled-coil region" evidence="1">
    <location>
        <begin position="41"/>
        <end position="82"/>
    </location>
</feature>
<dbReference type="AlphaFoldDB" id="A0A8S1ILR1"/>
<dbReference type="EMBL" id="CAJHUC010000318">
    <property type="protein sequence ID" value="CAD7695190.1"/>
    <property type="molecule type" value="Genomic_DNA"/>
</dbReference>
<keyword evidence="1" id="KW-0175">Coiled coil</keyword>
<feature type="region of interest" description="Disordered" evidence="2">
    <location>
        <begin position="194"/>
        <end position="257"/>
    </location>
</feature>